<keyword evidence="3" id="KW-1185">Reference proteome</keyword>
<organism evidence="2 3">
    <name type="scientific">Oedothorax gibbosus</name>
    <dbReference type="NCBI Taxonomy" id="931172"/>
    <lineage>
        <taxon>Eukaryota</taxon>
        <taxon>Metazoa</taxon>
        <taxon>Ecdysozoa</taxon>
        <taxon>Arthropoda</taxon>
        <taxon>Chelicerata</taxon>
        <taxon>Arachnida</taxon>
        <taxon>Araneae</taxon>
        <taxon>Araneomorphae</taxon>
        <taxon>Entelegynae</taxon>
        <taxon>Araneoidea</taxon>
        <taxon>Linyphiidae</taxon>
        <taxon>Erigoninae</taxon>
        <taxon>Oedothorax</taxon>
    </lineage>
</organism>
<accession>A0AAV6TLK0</accession>
<proteinExistence type="predicted"/>
<reference evidence="2 3" key="1">
    <citation type="journal article" date="2022" name="Nat. Ecol. Evol.">
        <title>A masculinizing supergene underlies an exaggerated male reproductive morph in a spider.</title>
        <authorList>
            <person name="Hendrickx F."/>
            <person name="De Corte Z."/>
            <person name="Sonet G."/>
            <person name="Van Belleghem S.M."/>
            <person name="Kostlbacher S."/>
            <person name="Vangestel C."/>
        </authorList>
    </citation>
    <scope>NUCLEOTIDE SEQUENCE [LARGE SCALE GENOMIC DNA]</scope>
    <source>
        <strain evidence="2">W744_W776</strain>
    </source>
</reference>
<evidence type="ECO:0000313" key="2">
    <source>
        <dbReference type="EMBL" id="KAG8172759.1"/>
    </source>
</evidence>
<dbReference type="AlphaFoldDB" id="A0AAV6TLK0"/>
<evidence type="ECO:0000256" key="1">
    <source>
        <dbReference type="SAM" id="MobiDB-lite"/>
    </source>
</evidence>
<dbReference type="Proteomes" id="UP000827092">
    <property type="component" value="Unassembled WGS sequence"/>
</dbReference>
<feature type="region of interest" description="Disordered" evidence="1">
    <location>
        <begin position="151"/>
        <end position="177"/>
    </location>
</feature>
<name>A0AAV6TLK0_9ARAC</name>
<dbReference type="EMBL" id="JAFNEN010002408">
    <property type="protein sequence ID" value="KAG8172759.1"/>
    <property type="molecule type" value="Genomic_DNA"/>
</dbReference>
<protein>
    <submittedName>
        <fullName evidence="2">Uncharacterized protein</fullName>
    </submittedName>
</protein>
<gene>
    <name evidence="2" type="ORF">JTE90_028203</name>
</gene>
<evidence type="ECO:0000313" key="3">
    <source>
        <dbReference type="Proteomes" id="UP000827092"/>
    </source>
</evidence>
<comment type="caution">
    <text evidence="2">The sequence shown here is derived from an EMBL/GenBank/DDBJ whole genome shotgun (WGS) entry which is preliminary data.</text>
</comment>
<sequence length="187" mass="20743">MDLRVNDLGLGAPMKGYPAWPAPHLGTPKKGHKPLPLFVLLGKNNYAWSGMNISASFEENRGCCSAKKYLGWFFKGEIALQIKYFFSILGGIVRRLPGDRPPRDGGNRFPGAVRTRIGATWCTSQRPCPADVIAACDLTFLLAWRARSASKASSSPRRRPQGNWRGHAKAGSPDNGRHFKYLNFKKK</sequence>